<name>A0A137NZ12_CONC2</name>
<feature type="region of interest" description="Disordered" evidence="1">
    <location>
        <begin position="119"/>
        <end position="174"/>
    </location>
</feature>
<accession>A0A137NZ12</accession>
<evidence type="ECO:0000256" key="1">
    <source>
        <dbReference type="SAM" id="MobiDB-lite"/>
    </source>
</evidence>
<organism evidence="2 3">
    <name type="scientific">Conidiobolus coronatus (strain ATCC 28846 / CBS 209.66 / NRRL 28638)</name>
    <name type="common">Delacroixia coronata</name>
    <dbReference type="NCBI Taxonomy" id="796925"/>
    <lineage>
        <taxon>Eukaryota</taxon>
        <taxon>Fungi</taxon>
        <taxon>Fungi incertae sedis</taxon>
        <taxon>Zoopagomycota</taxon>
        <taxon>Entomophthoromycotina</taxon>
        <taxon>Entomophthoromycetes</taxon>
        <taxon>Entomophthorales</taxon>
        <taxon>Ancylistaceae</taxon>
        <taxon>Conidiobolus</taxon>
    </lineage>
</organism>
<protein>
    <submittedName>
        <fullName evidence="2">Uncharacterized protein</fullName>
    </submittedName>
</protein>
<gene>
    <name evidence="2" type="ORF">CONCODRAFT_72599</name>
</gene>
<dbReference type="EMBL" id="KQ964604">
    <property type="protein sequence ID" value="KXN67938.1"/>
    <property type="molecule type" value="Genomic_DNA"/>
</dbReference>
<evidence type="ECO:0000313" key="2">
    <source>
        <dbReference type="EMBL" id="KXN67938.1"/>
    </source>
</evidence>
<feature type="region of interest" description="Disordered" evidence="1">
    <location>
        <begin position="1"/>
        <end position="87"/>
    </location>
</feature>
<feature type="compositionally biased region" description="Polar residues" evidence="1">
    <location>
        <begin position="119"/>
        <end position="140"/>
    </location>
</feature>
<reference evidence="2 3" key="1">
    <citation type="journal article" date="2015" name="Genome Biol. Evol.">
        <title>Phylogenomic analyses indicate that early fungi evolved digesting cell walls of algal ancestors of land plants.</title>
        <authorList>
            <person name="Chang Y."/>
            <person name="Wang S."/>
            <person name="Sekimoto S."/>
            <person name="Aerts A.L."/>
            <person name="Choi C."/>
            <person name="Clum A."/>
            <person name="LaButti K.M."/>
            <person name="Lindquist E.A."/>
            <person name="Yee Ngan C."/>
            <person name="Ohm R.A."/>
            <person name="Salamov A.A."/>
            <person name="Grigoriev I.V."/>
            <person name="Spatafora J.W."/>
            <person name="Berbee M.L."/>
        </authorList>
    </citation>
    <scope>NUCLEOTIDE SEQUENCE [LARGE SCALE GENOMIC DNA]</scope>
    <source>
        <strain evidence="2 3">NRRL 28638</strain>
    </source>
</reference>
<evidence type="ECO:0000313" key="3">
    <source>
        <dbReference type="Proteomes" id="UP000070444"/>
    </source>
</evidence>
<feature type="compositionally biased region" description="Polar residues" evidence="1">
    <location>
        <begin position="61"/>
        <end position="74"/>
    </location>
</feature>
<dbReference type="Proteomes" id="UP000070444">
    <property type="component" value="Unassembled WGS sequence"/>
</dbReference>
<keyword evidence="3" id="KW-1185">Reference proteome</keyword>
<feature type="compositionally biased region" description="Pro residues" evidence="1">
    <location>
        <begin position="42"/>
        <end position="52"/>
    </location>
</feature>
<feature type="compositionally biased region" description="Low complexity" evidence="1">
    <location>
        <begin position="26"/>
        <end position="41"/>
    </location>
</feature>
<feature type="compositionally biased region" description="Basic residues" evidence="1">
    <location>
        <begin position="161"/>
        <end position="174"/>
    </location>
</feature>
<proteinExistence type="predicted"/>
<sequence length="174" mass="17749">MNVIPGQQYYENRPNVSISPNGGGAQPAPAQPASQPASQPVAPQPEPQPYPAPTTIAAVQPQPSNNIAAEQPTSLVPPVPQLPSIQNPIAPAPLVATSAPTAEAPQSAAQPAVNPTTIVPATTSSSVPAPQVQPTQSATVPQVEPTKLAAAPHAEPVVPQAHKKKCKKHKSTTN</sequence>
<dbReference type="AlphaFoldDB" id="A0A137NZ12"/>